<keyword evidence="4" id="KW-0547">Nucleotide-binding</keyword>
<proteinExistence type="inferred from homology"/>
<dbReference type="PROSITE" id="PS50929">
    <property type="entry name" value="ABC_TM1F"/>
    <property type="match status" value="1"/>
</dbReference>
<evidence type="ECO:0000256" key="5">
    <source>
        <dbReference type="ARBA" id="ARBA00022840"/>
    </source>
</evidence>
<dbReference type="PANTHER" id="PTHR43394:SF1">
    <property type="entry name" value="ATP-BINDING CASSETTE SUB-FAMILY B MEMBER 10, MITOCHONDRIAL"/>
    <property type="match status" value="1"/>
</dbReference>
<keyword evidence="5 11" id="KW-0067">ATP-binding</keyword>
<evidence type="ECO:0000256" key="3">
    <source>
        <dbReference type="ARBA" id="ARBA00022692"/>
    </source>
</evidence>
<evidence type="ECO:0000256" key="2">
    <source>
        <dbReference type="ARBA" id="ARBA00005417"/>
    </source>
</evidence>
<evidence type="ECO:0000256" key="1">
    <source>
        <dbReference type="ARBA" id="ARBA00004651"/>
    </source>
</evidence>
<evidence type="ECO:0000259" key="9">
    <source>
        <dbReference type="PROSITE" id="PS50893"/>
    </source>
</evidence>
<evidence type="ECO:0000313" key="12">
    <source>
        <dbReference type="Proteomes" id="UP000277108"/>
    </source>
</evidence>
<keyword evidence="6 8" id="KW-1133">Transmembrane helix</keyword>
<evidence type="ECO:0000256" key="4">
    <source>
        <dbReference type="ARBA" id="ARBA00022741"/>
    </source>
</evidence>
<protein>
    <submittedName>
        <fullName evidence="11">ATP-binding cassette subfamily B protein</fullName>
    </submittedName>
</protein>
<dbReference type="AlphaFoldDB" id="A0A3N5BI84"/>
<dbReference type="Pfam" id="PF00005">
    <property type="entry name" value="ABC_tran"/>
    <property type="match status" value="1"/>
</dbReference>
<dbReference type="CDD" id="cd18549">
    <property type="entry name" value="ABC_6TM_YwjA_like"/>
    <property type="match status" value="1"/>
</dbReference>
<evidence type="ECO:0000259" key="10">
    <source>
        <dbReference type="PROSITE" id="PS50929"/>
    </source>
</evidence>
<name>A0A3N5BI84_9BACL</name>
<dbReference type="GO" id="GO:0005524">
    <property type="term" value="F:ATP binding"/>
    <property type="evidence" value="ECO:0007669"/>
    <property type="project" value="UniProtKB-KW"/>
</dbReference>
<keyword evidence="12" id="KW-1185">Reference proteome</keyword>
<dbReference type="InterPro" id="IPR003439">
    <property type="entry name" value="ABC_transporter-like_ATP-bd"/>
</dbReference>
<sequence length="574" mass="65300">MLKEFMKYYLPYKKLFLLDFGSAVLVGLLELLFPLMTSIFIDELLPTEDWKWIVIAAISLLIVYLIEGVFKFIVTYWGHMLGTNIERDIRNELYSHLQKLNFSFYDKNKTGKLIGRLTNDLMDIGEVAHHGPEDLFVALMTLLGAFVILLTIDVKLALVTFTIIPIIFFVTIFFNQKMGRAFKALFKNVSRFNEVISDNIGGIRLVQAFTNEKYELEQFKETNDAFRQTKLKAYNFMSWNTTISHISQKATLIIVLILGSYYVLHGELSYGGFVAFIMITNVLFEPLRAINLMIEMFPKGYAGFSNFREIMEIEPEIQDCDGAIELTGEIETIEYDHVQFKYDEQHVLNDISFKIKHGEQIALVGPSGGGKSTICSLLPRFYAPSSGDIRINGTSLERFTLKSLRSYIGIVQQDVFLFAGTLRENIAYGHPDVDDSDIMKAVEYAQLKSFVDGLEEGLDTIVGERGTKLSGGQKQRVSIARMFIKNPPIIILDEATSALDVATEHKIQQAFDLLAKGRTSLVIAHRLSTIKGVDRILYIEEGRIVEQGTHDELMNLKGRYYALYMTQFEHLTVE</sequence>
<dbReference type="InterPro" id="IPR017871">
    <property type="entry name" value="ABC_transporter-like_CS"/>
</dbReference>
<dbReference type="FunFam" id="3.40.50.300:FF:000218">
    <property type="entry name" value="Multidrug ABC transporter ATP-binding protein"/>
    <property type="match status" value="1"/>
</dbReference>
<feature type="transmembrane region" description="Helical" evidence="8">
    <location>
        <begin position="135"/>
        <end position="152"/>
    </location>
</feature>
<dbReference type="SUPFAM" id="SSF90123">
    <property type="entry name" value="ABC transporter transmembrane region"/>
    <property type="match status" value="1"/>
</dbReference>
<organism evidence="11 12">
    <name type="scientific">Abyssicoccus albus</name>
    <dbReference type="NCBI Taxonomy" id="1817405"/>
    <lineage>
        <taxon>Bacteria</taxon>
        <taxon>Bacillati</taxon>
        <taxon>Bacillota</taxon>
        <taxon>Bacilli</taxon>
        <taxon>Bacillales</taxon>
        <taxon>Abyssicoccaceae</taxon>
    </lineage>
</organism>
<dbReference type="InterPro" id="IPR011527">
    <property type="entry name" value="ABC1_TM_dom"/>
</dbReference>
<comment type="subcellular location">
    <subcellularLocation>
        <location evidence="1">Cell membrane</location>
        <topology evidence="1">Multi-pass membrane protein</topology>
    </subcellularLocation>
</comment>
<feature type="transmembrane region" description="Helical" evidence="8">
    <location>
        <begin position="53"/>
        <end position="77"/>
    </location>
</feature>
<keyword evidence="7 8" id="KW-0472">Membrane</keyword>
<dbReference type="SUPFAM" id="SSF52540">
    <property type="entry name" value="P-loop containing nucleoside triphosphate hydrolases"/>
    <property type="match status" value="1"/>
</dbReference>
<feature type="transmembrane region" description="Helical" evidence="8">
    <location>
        <begin position="246"/>
        <end position="264"/>
    </location>
</feature>
<dbReference type="InterPro" id="IPR003593">
    <property type="entry name" value="AAA+_ATPase"/>
</dbReference>
<dbReference type="PROSITE" id="PS50893">
    <property type="entry name" value="ABC_TRANSPORTER_2"/>
    <property type="match status" value="1"/>
</dbReference>
<reference evidence="11 12" key="1">
    <citation type="submission" date="2018-11" db="EMBL/GenBank/DDBJ databases">
        <title>Genomic Encyclopedia of Type Strains, Phase IV (KMG-IV): sequencing the most valuable type-strain genomes for metagenomic binning, comparative biology and taxonomic classification.</title>
        <authorList>
            <person name="Goeker M."/>
        </authorList>
    </citation>
    <scope>NUCLEOTIDE SEQUENCE [LARGE SCALE GENOMIC DNA]</scope>
    <source>
        <strain evidence="11 12">DSM 29158</strain>
    </source>
</reference>
<feature type="domain" description="ABC transmembrane type-1" evidence="10">
    <location>
        <begin position="17"/>
        <end position="299"/>
    </location>
</feature>
<dbReference type="EMBL" id="RKRK01000002">
    <property type="protein sequence ID" value="RPF57524.1"/>
    <property type="molecule type" value="Genomic_DNA"/>
</dbReference>
<accession>A0A3N5BI84</accession>
<dbReference type="Pfam" id="PF00664">
    <property type="entry name" value="ABC_membrane"/>
    <property type="match status" value="1"/>
</dbReference>
<feature type="domain" description="ABC transporter" evidence="9">
    <location>
        <begin position="333"/>
        <end position="566"/>
    </location>
</feature>
<evidence type="ECO:0000256" key="6">
    <source>
        <dbReference type="ARBA" id="ARBA00022989"/>
    </source>
</evidence>
<dbReference type="Gene3D" id="3.40.50.300">
    <property type="entry name" value="P-loop containing nucleotide triphosphate hydrolases"/>
    <property type="match status" value="1"/>
</dbReference>
<dbReference type="PROSITE" id="PS00211">
    <property type="entry name" value="ABC_TRANSPORTER_1"/>
    <property type="match status" value="1"/>
</dbReference>
<dbReference type="GO" id="GO:0005886">
    <property type="term" value="C:plasma membrane"/>
    <property type="evidence" value="ECO:0007669"/>
    <property type="project" value="UniProtKB-SubCell"/>
</dbReference>
<dbReference type="Gene3D" id="1.20.1560.10">
    <property type="entry name" value="ABC transporter type 1, transmembrane domain"/>
    <property type="match status" value="1"/>
</dbReference>
<gene>
    <name evidence="11" type="ORF">EDD62_0145</name>
</gene>
<dbReference type="SMART" id="SM00382">
    <property type="entry name" value="AAA"/>
    <property type="match status" value="1"/>
</dbReference>
<dbReference type="PANTHER" id="PTHR43394">
    <property type="entry name" value="ATP-DEPENDENT PERMEASE MDL1, MITOCHONDRIAL"/>
    <property type="match status" value="1"/>
</dbReference>
<dbReference type="InterPro" id="IPR036640">
    <property type="entry name" value="ABC1_TM_sf"/>
</dbReference>
<dbReference type="InterPro" id="IPR027417">
    <property type="entry name" value="P-loop_NTPase"/>
</dbReference>
<evidence type="ECO:0000256" key="7">
    <source>
        <dbReference type="ARBA" id="ARBA00023136"/>
    </source>
</evidence>
<feature type="transmembrane region" description="Helical" evidence="8">
    <location>
        <begin position="20"/>
        <end position="41"/>
    </location>
</feature>
<dbReference type="GO" id="GO:0015421">
    <property type="term" value="F:ABC-type oligopeptide transporter activity"/>
    <property type="evidence" value="ECO:0007669"/>
    <property type="project" value="TreeGrafter"/>
</dbReference>
<dbReference type="InterPro" id="IPR039421">
    <property type="entry name" value="Type_1_exporter"/>
</dbReference>
<evidence type="ECO:0000313" key="11">
    <source>
        <dbReference type="EMBL" id="RPF57524.1"/>
    </source>
</evidence>
<keyword evidence="3 8" id="KW-0812">Transmembrane</keyword>
<evidence type="ECO:0000256" key="8">
    <source>
        <dbReference type="SAM" id="Phobius"/>
    </source>
</evidence>
<dbReference type="RefSeq" id="WP_123807158.1">
    <property type="nucleotide sequence ID" value="NZ_RKRK01000002.1"/>
</dbReference>
<comment type="similarity">
    <text evidence="2">Belongs to the ABC transporter superfamily.</text>
</comment>
<comment type="caution">
    <text evidence="11">The sequence shown here is derived from an EMBL/GenBank/DDBJ whole genome shotgun (WGS) entry which is preliminary data.</text>
</comment>
<dbReference type="GO" id="GO:0016887">
    <property type="term" value="F:ATP hydrolysis activity"/>
    <property type="evidence" value="ECO:0007669"/>
    <property type="project" value="InterPro"/>
</dbReference>
<feature type="transmembrane region" description="Helical" evidence="8">
    <location>
        <begin position="158"/>
        <end position="175"/>
    </location>
</feature>
<dbReference type="Proteomes" id="UP000277108">
    <property type="component" value="Unassembled WGS sequence"/>
</dbReference>
<dbReference type="OrthoDB" id="9770415at2"/>